<accession>A0A7D9MAM2</accession>
<keyword evidence="2" id="KW-1185">Reference proteome</keyword>
<feature type="non-terminal residue" evidence="1">
    <location>
        <position position="201"/>
    </location>
</feature>
<sequence length="201" mass="22592">IYGYNGHHCLSKDAAALDFIAGRRCNFPFRKRSLPSGTGVTIPSLIEFLVSRAKFLVVPCCSASLSVVLADMLAGFDELINSAISECDIDSQSIPLLNVEKERIEANLLEKLPEDYCYKFNLSVINEQKSSFQTEDRTTENVHPWLIEFQTINSITLKVKTKKKPTTGYLTRLITGVHITLDDGAQTKILRENNRKIQQPE</sequence>
<dbReference type="AlphaFoldDB" id="A0A7D9MAM2"/>
<comment type="caution">
    <text evidence="1">The sequence shown here is derived from an EMBL/GenBank/DDBJ whole genome shotgun (WGS) entry which is preliminary data.</text>
</comment>
<evidence type="ECO:0000313" key="1">
    <source>
        <dbReference type="EMBL" id="CAB4044971.1"/>
    </source>
</evidence>
<name>A0A7D9MAM2_PARCT</name>
<dbReference type="Proteomes" id="UP001152795">
    <property type="component" value="Unassembled WGS sequence"/>
</dbReference>
<organism evidence="1 2">
    <name type="scientific">Paramuricea clavata</name>
    <name type="common">Red gorgonian</name>
    <name type="synonym">Violescent sea-whip</name>
    <dbReference type="NCBI Taxonomy" id="317549"/>
    <lineage>
        <taxon>Eukaryota</taxon>
        <taxon>Metazoa</taxon>
        <taxon>Cnidaria</taxon>
        <taxon>Anthozoa</taxon>
        <taxon>Octocorallia</taxon>
        <taxon>Malacalcyonacea</taxon>
        <taxon>Plexauridae</taxon>
        <taxon>Paramuricea</taxon>
    </lineage>
</organism>
<evidence type="ECO:0000313" key="2">
    <source>
        <dbReference type="Proteomes" id="UP001152795"/>
    </source>
</evidence>
<gene>
    <name evidence="1" type="ORF">PACLA_8A047814</name>
</gene>
<dbReference type="EMBL" id="CACRXK020037060">
    <property type="protein sequence ID" value="CAB4044971.1"/>
    <property type="molecule type" value="Genomic_DNA"/>
</dbReference>
<proteinExistence type="predicted"/>
<reference evidence="1" key="1">
    <citation type="submission" date="2020-04" db="EMBL/GenBank/DDBJ databases">
        <authorList>
            <person name="Alioto T."/>
            <person name="Alioto T."/>
            <person name="Gomez Garrido J."/>
        </authorList>
    </citation>
    <scope>NUCLEOTIDE SEQUENCE</scope>
    <source>
        <strain evidence="1">A484AB</strain>
    </source>
</reference>
<protein>
    <submittedName>
        <fullName evidence="1">Uncharacterized protein</fullName>
    </submittedName>
</protein>